<gene>
    <name evidence="2" type="ORF">HUK65_06015</name>
</gene>
<dbReference type="GO" id="GO:0004553">
    <property type="term" value="F:hydrolase activity, hydrolyzing O-glycosyl compounds"/>
    <property type="evidence" value="ECO:0007669"/>
    <property type="project" value="InterPro"/>
</dbReference>
<sequence length="733" mass="76821">MTYQLFPTTPFTRPHAGEPGNFNAPRYAQLSDGRVVAIATQRFRPDPDEPFENHLIAYHFDTGGSFTHSQLLSDNIWSATESNPIALTALADGGFAVAFRPDGSDNLELRSYDESGALAGSHMVSAPRRPPFIANGIERSPESYSGSGGNTLTALEDGGMALTFTGQHAGLLAQYSGAGAVFTQVFDAGAAPVSEPTQIQPWVVSLPFQAHVPDSIYPAGSAALPDGGYVVLLRAGENTPGGAEGSQLNVAAQLFNADGSARGEAFPVASADNHGGDFPYVETLQDGSFVIAWTFAIWGENTHAYWRRYDGEGAPMTEAVQVAPGEGSFDGSSSRPLTTVNPTGDGGFFIVGQRAGDSDARYLQRYDAEGQPIGGLETTLRAFQEDHFNRILGSPIKVFDMGEAGWLQFMATAGANDEGAERVVLNDGFSARMHAPDILGTAGDDLLEATDIGSALFGFDGDDTLIGGAGNDFFVPGPGDDTIIGGGGTNLARFGGEQRDYEILRGPEDTLIVTDLRDEGPNDGTNTLSGIDLLQFSGRFVPLETVGVDELELDIALRGAVTDAQGEALDDVTLTFAPAEDGWDAPATETGPDGAFDMIVAKGLAGTLSANRAFDPDADGRPTANDALEVLRMAVGLDPSFGPAQAQNFIAADVNGDGQITATDALDVLRAAVGIASETGPRWVFMDADTDWDGLGLSRTDTAVETGIRIAPQDSDLDIAMTGILLGNMAEVA</sequence>
<dbReference type="Proteomes" id="UP000529417">
    <property type="component" value="Unassembled WGS sequence"/>
</dbReference>
<evidence type="ECO:0000313" key="2">
    <source>
        <dbReference type="EMBL" id="NYS24543.1"/>
    </source>
</evidence>
<dbReference type="GO" id="GO:0000272">
    <property type="term" value="P:polysaccharide catabolic process"/>
    <property type="evidence" value="ECO:0007669"/>
    <property type="project" value="InterPro"/>
</dbReference>
<accession>A0A7Z0HYB8</accession>
<dbReference type="Pfam" id="PF00353">
    <property type="entry name" value="HemolysinCabind"/>
    <property type="match status" value="1"/>
</dbReference>
<reference evidence="2 3" key="1">
    <citation type="journal article" date="2000" name="Arch. Microbiol.">
        <title>Rhodobaca bogoriensis gen. nov. and sp. nov., an alkaliphilic purple nonsulfur bacterium from African Rift Valley soda lakes.</title>
        <authorList>
            <person name="Milford A.D."/>
            <person name="Achenbach L.A."/>
            <person name="Jung D.O."/>
            <person name="Madigan M.T."/>
        </authorList>
    </citation>
    <scope>NUCLEOTIDE SEQUENCE [LARGE SCALE GENOMIC DNA]</scope>
    <source>
        <strain evidence="2 3">2376</strain>
    </source>
</reference>
<feature type="compositionally biased region" description="Polar residues" evidence="1">
    <location>
        <begin position="1"/>
        <end position="11"/>
    </location>
</feature>
<dbReference type="InterPro" id="IPR036439">
    <property type="entry name" value="Dockerin_dom_sf"/>
</dbReference>
<organism evidence="2 3">
    <name type="scientific">Rhabdonatronobacter sediminivivens</name>
    <dbReference type="NCBI Taxonomy" id="2743469"/>
    <lineage>
        <taxon>Bacteria</taxon>
        <taxon>Pseudomonadati</taxon>
        <taxon>Pseudomonadota</taxon>
        <taxon>Alphaproteobacteria</taxon>
        <taxon>Rhodobacterales</taxon>
        <taxon>Paracoccaceae</taxon>
        <taxon>Rhabdonatronobacter</taxon>
    </lineage>
</organism>
<dbReference type="SUPFAM" id="SSF63446">
    <property type="entry name" value="Type I dockerin domain"/>
    <property type="match status" value="1"/>
</dbReference>
<evidence type="ECO:0000313" key="3">
    <source>
        <dbReference type="Proteomes" id="UP000529417"/>
    </source>
</evidence>
<dbReference type="Gene3D" id="1.10.1330.10">
    <property type="entry name" value="Dockerin domain"/>
    <property type="match status" value="1"/>
</dbReference>
<protein>
    <submittedName>
        <fullName evidence="2">Uncharacterized protein</fullName>
    </submittedName>
</protein>
<dbReference type="GO" id="GO:0005509">
    <property type="term" value="F:calcium ion binding"/>
    <property type="evidence" value="ECO:0007669"/>
    <property type="project" value="InterPro"/>
</dbReference>
<name>A0A7Z0HYB8_9RHOB</name>
<proteinExistence type="predicted"/>
<keyword evidence="3" id="KW-1185">Reference proteome</keyword>
<dbReference type="RefSeq" id="WP_179905249.1">
    <property type="nucleotide sequence ID" value="NZ_JACBXS010000009.1"/>
</dbReference>
<dbReference type="EMBL" id="JACBXS010000009">
    <property type="protein sequence ID" value="NYS24543.1"/>
    <property type="molecule type" value="Genomic_DNA"/>
</dbReference>
<dbReference type="Gene3D" id="2.150.10.10">
    <property type="entry name" value="Serralysin-like metalloprotease, C-terminal"/>
    <property type="match status" value="1"/>
</dbReference>
<feature type="region of interest" description="Disordered" evidence="1">
    <location>
        <begin position="1"/>
        <end position="20"/>
    </location>
</feature>
<dbReference type="InterPro" id="IPR011049">
    <property type="entry name" value="Serralysin-like_metalloprot_C"/>
</dbReference>
<dbReference type="Pfam" id="PF00404">
    <property type="entry name" value="Dockerin_1"/>
    <property type="match status" value="1"/>
</dbReference>
<comment type="caution">
    <text evidence="2">The sequence shown here is derived from an EMBL/GenBank/DDBJ whole genome shotgun (WGS) entry which is preliminary data.</text>
</comment>
<dbReference type="InterPro" id="IPR001343">
    <property type="entry name" value="Hemolysn_Ca-bd"/>
</dbReference>
<dbReference type="InterPro" id="IPR002105">
    <property type="entry name" value="Dockerin_1_rpt"/>
</dbReference>
<dbReference type="AlphaFoldDB" id="A0A7Z0HYB8"/>
<dbReference type="SUPFAM" id="SSF51120">
    <property type="entry name" value="beta-Roll"/>
    <property type="match status" value="1"/>
</dbReference>
<evidence type="ECO:0000256" key="1">
    <source>
        <dbReference type="SAM" id="MobiDB-lite"/>
    </source>
</evidence>